<feature type="domain" description="WH2" evidence="2">
    <location>
        <begin position="272"/>
        <end position="289"/>
    </location>
</feature>
<dbReference type="InterPro" id="IPR003124">
    <property type="entry name" value="WH2_dom"/>
</dbReference>
<dbReference type="EMBL" id="MK419956">
    <property type="protein sequence ID" value="QEI03639.1"/>
    <property type="molecule type" value="Genomic_DNA"/>
</dbReference>
<dbReference type="GeneID" id="80538003"/>
<proteinExistence type="predicted"/>
<dbReference type="RefSeq" id="YP_010799585.1">
    <property type="nucleotide sequence ID" value="NC_076682.1"/>
</dbReference>
<organism evidence="3 4">
    <name type="scientific">Rachiplusia nu nucleopolyhedrovirus</name>
    <dbReference type="NCBI Taxonomy" id="2605775"/>
    <lineage>
        <taxon>Viruses</taxon>
        <taxon>Viruses incertae sedis</taxon>
        <taxon>Naldaviricetes</taxon>
        <taxon>Lefavirales</taxon>
        <taxon>Baculoviridae</taxon>
        <taxon>Alphabaculovirus</taxon>
        <taxon>Alphabaculovirus ranus</taxon>
    </lineage>
</organism>
<dbReference type="Proteomes" id="UP000830719">
    <property type="component" value="Segment"/>
</dbReference>
<sequence length="405" mass="44969">MTMTTSVRNYLKQVNYQINNPMGFIQNLDIYKEFQGAFINDRFVMDRAMAIKYLNLASDIYDGTARMTYIDNTFTNAVQNVRLGQTINQLTSIAQKVDSSSPYRAKLNDVIDKINHENDMQKIESLMSIFLKLYKQYQEEPPVGQIQTIMEQIMNLDKSATYTTSASSITAETLSPTSTKPPPTTPMQSDKIPASVSPTAAPMSSPPSNNIPIPPPPPTSTVDLPVPPPPPPPPPMFKMFEDEDFAKPSVPKLPQQQKQVPVPAAPAPALDMHSELMAAIRRGSSLKKVKKISEPAEIKKPASTANPLMNALNLRLDARKMSSEESVNEDENGWLSDTQAKNATAAYTNLMNTIKQENIQNEELTSLSMAISRIIKSPNMTPNEQKQVEMYLDQMKSIIAQESTA</sequence>
<feature type="compositionally biased region" description="Low complexity" evidence="1">
    <location>
        <begin position="193"/>
        <end position="211"/>
    </location>
</feature>
<dbReference type="SMART" id="SM00246">
    <property type="entry name" value="WH2"/>
    <property type="match status" value="1"/>
</dbReference>
<dbReference type="KEGG" id="vg:80538003"/>
<gene>
    <name evidence="3" type="primary">pp78/83</name>
</gene>
<keyword evidence="4" id="KW-1185">Reference proteome</keyword>
<name>A0AAE6M5P7_9ABAC</name>
<feature type="compositionally biased region" description="Low complexity" evidence="1">
    <location>
        <begin position="167"/>
        <end position="178"/>
    </location>
</feature>
<evidence type="ECO:0000259" key="2">
    <source>
        <dbReference type="PROSITE" id="PS51082"/>
    </source>
</evidence>
<protein>
    <submittedName>
        <fullName evidence="3">PP78/83</fullName>
    </submittedName>
</protein>
<evidence type="ECO:0000313" key="4">
    <source>
        <dbReference type="Proteomes" id="UP000830719"/>
    </source>
</evidence>
<reference evidence="3" key="1">
    <citation type="submission" date="2019-01" db="EMBL/GenBank/DDBJ databases">
        <authorList>
            <person name="Trentin L.B."/>
            <person name="Santos E.R."/>
            <person name="Silva L.A."/>
            <person name="Sosa-Gomez D.R."/>
            <person name="Ribeiro B.M."/>
            <person name="Ardisson-Araujo D.M.P."/>
        </authorList>
    </citation>
    <scope>NUCLEOTIDE SEQUENCE</scope>
    <source>
        <strain evidence="3">VPN54</strain>
    </source>
</reference>
<evidence type="ECO:0000256" key="1">
    <source>
        <dbReference type="SAM" id="MobiDB-lite"/>
    </source>
</evidence>
<dbReference type="GO" id="GO:0003779">
    <property type="term" value="F:actin binding"/>
    <property type="evidence" value="ECO:0007669"/>
    <property type="project" value="InterPro"/>
</dbReference>
<dbReference type="Pfam" id="PF02205">
    <property type="entry name" value="WH2"/>
    <property type="match status" value="1"/>
</dbReference>
<evidence type="ECO:0000313" key="3">
    <source>
        <dbReference type="EMBL" id="QEI03639.1"/>
    </source>
</evidence>
<feature type="region of interest" description="Disordered" evidence="1">
    <location>
        <begin position="167"/>
        <end position="232"/>
    </location>
</feature>
<accession>A0AAE6M5P7</accession>
<dbReference type="PROSITE" id="PS51082">
    <property type="entry name" value="WH2"/>
    <property type="match status" value="1"/>
</dbReference>
<feature type="compositionally biased region" description="Pro residues" evidence="1">
    <location>
        <begin position="212"/>
        <end position="232"/>
    </location>
</feature>